<protein>
    <submittedName>
        <fullName evidence="1">Uncharacterized protein</fullName>
    </submittedName>
</protein>
<dbReference type="KEGG" id="moj:D7D94_03120"/>
<dbReference type="AlphaFoldDB" id="A0A6I6DYM5"/>
<gene>
    <name evidence="1" type="ORF">D7D94_03120</name>
</gene>
<reference evidence="1 2" key="1">
    <citation type="submission" date="2018-09" db="EMBL/GenBank/DDBJ databases">
        <title>Whole genome sequencing of Microbacterium oryzae strain MB-10T.</title>
        <authorList>
            <person name="Das S.K."/>
        </authorList>
    </citation>
    <scope>NUCLEOTIDE SEQUENCE [LARGE SCALE GENOMIC DNA]</scope>
    <source>
        <strain evidence="1 2">MB-10</strain>
    </source>
</reference>
<organism evidence="1 2">
    <name type="scientific">Microbacterium oryzae</name>
    <dbReference type="NCBI Taxonomy" id="743009"/>
    <lineage>
        <taxon>Bacteria</taxon>
        <taxon>Bacillati</taxon>
        <taxon>Actinomycetota</taxon>
        <taxon>Actinomycetes</taxon>
        <taxon>Micrococcales</taxon>
        <taxon>Microbacteriaceae</taxon>
        <taxon>Microbacterium</taxon>
    </lineage>
</organism>
<dbReference type="EMBL" id="CP032550">
    <property type="protein sequence ID" value="QGU26769.1"/>
    <property type="molecule type" value="Genomic_DNA"/>
</dbReference>
<evidence type="ECO:0000313" key="2">
    <source>
        <dbReference type="Proteomes" id="UP000422989"/>
    </source>
</evidence>
<name>A0A6I6DYM5_9MICO</name>
<sequence length="237" mass="26354">MIVDTGEMSYVEVPADEVPDPRIEALEQLREMPVPTAVFVPQPHLEKASTPSLQRRGVSEGMRGMNVSFTYMFFLDPDDRMAPENLAELDPDTERALEEAADSAGPSWLVEMMEEMRFPQLWEAVRTSWHRDEDESSSLDALLLEHAEHVLRNCFRTQRGLEGFAGGLPPAPDLSESALQRPAFLVVDGVELEGARIDTDPHVYAIGAELPSGGTATGVVPRDKLDHIRLELKTHQP</sequence>
<proteinExistence type="predicted"/>
<keyword evidence="2" id="KW-1185">Reference proteome</keyword>
<evidence type="ECO:0000313" key="1">
    <source>
        <dbReference type="EMBL" id="QGU26769.1"/>
    </source>
</evidence>
<dbReference type="Proteomes" id="UP000422989">
    <property type="component" value="Chromosome"/>
</dbReference>
<accession>A0A6I6DYM5</accession>